<dbReference type="NCBIfam" id="TIGR04183">
    <property type="entry name" value="Por_Secre_tail"/>
    <property type="match status" value="1"/>
</dbReference>
<dbReference type="SUPFAM" id="SSF49899">
    <property type="entry name" value="Concanavalin A-like lectins/glucanases"/>
    <property type="match status" value="1"/>
</dbReference>
<dbReference type="Gene3D" id="2.60.120.200">
    <property type="match status" value="1"/>
</dbReference>
<proteinExistence type="inferred from homology"/>
<name>A0A5C7ALK8_9FLAO</name>
<dbReference type="InterPro" id="IPR000757">
    <property type="entry name" value="Beta-glucanase-like"/>
</dbReference>
<evidence type="ECO:0000259" key="4">
    <source>
        <dbReference type="PROSITE" id="PS51762"/>
    </source>
</evidence>
<dbReference type="OrthoDB" id="657277at2"/>
<dbReference type="GO" id="GO:0005975">
    <property type="term" value="P:carbohydrate metabolic process"/>
    <property type="evidence" value="ECO:0007669"/>
    <property type="project" value="InterPro"/>
</dbReference>
<comment type="caution">
    <text evidence="5">The sequence shown here is derived from an EMBL/GenBank/DDBJ whole genome shotgun (WGS) entry which is preliminary data.</text>
</comment>
<dbReference type="PROSITE" id="PS51762">
    <property type="entry name" value="GH16_2"/>
    <property type="match status" value="1"/>
</dbReference>
<dbReference type="Proteomes" id="UP000321790">
    <property type="component" value="Unassembled WGS sequence"/>
</dbReference>
<sequence length="735" mass="78772">MKKFVSKTMVICCLLLFETLFSQNQPSFSAGQDPKPGGKKWEKIENLSDEFDNGFVTTKWAKNIPTWEGRKPARFETANVSVSGGELKLVAKTKDNPYDGWTHEGAAVRSVNKAPFGYYEVSMKANKTFMSSTFWLINEVPSNPTACERRTTELDVVECVGINTNGGNGFTNEMSSNSHSRPPWCPNPPGGKVINCPWPAGCNYQTGTQGNNAPLGGFNWAGFHTYGVWYKNKDEATFFLDGQNVGTINLPSDFNLDMYLRFVVETYDWIAPSPGADGMNSSLSDRTTRYDWVRSWKLVDCTGNDCGTPSTATVNCNSLPDDLTTSTAINVSIGYTADQQRDVVVELWNATTNSWLAEGKATVSAGTSTASVTMNIGTAPPAGSNYLLKASIRPVGANWQSNIDACTKTGVSLISGNTGGPPDVDCASLPNSLSTSTSINVPIVYTSNGQLDVVVELWNASTNSWLAQGSKTVGAGSGTAIVTINTGTAPSAGSNYLLKASIRPVGSSWQSNIDSCTKTGVSLINGSAGSPDVDCASLPSLLQSSTSIEVPISYTSNGQLDVVVELWNASTNSWLAGGTTTVSAGSDTEIVTINLGISPAAGSNYLLKASIRPVGSSWQSNIDACSKTGVTLTNTANKNIKAKSVVNSDEVLNDKVIIYPNPLHQNEEFNIILGNSEVNKNVKIYDLRGKIIYKTTTTEEKINIDSKTVFKTQGLYFIKVQDESGDLKTLKLVVN</sequence>
<feature type="chain" id="PRO_5022981605" evidence="3">
    <location>
        <begin position="23"/>
        <end position="735"/>
    </location>
</feature>
<dbReference type="InterPro" id="IPR026444">
    <property type="entry name" value="Secre_tail"/>
</dbReference>
<evidence type="ECO:0000256" key="2">
    <source>
        <dbReference type="ARBA" id="ARBA00022729"/>
    </source>
</evidence>
<gene>
    <name evidence="5" type="ORF">FUA26_09055</name>
</gene>
<evidence type="ECO:0000313" key="6">
    <source>
        <dbReference type="Proteomes" id="UP000321790"/>
    </source>
</evidence>
<organism evidence="5 6">
    <name type="scientific">Seonamhaeicola algicola</name>
    <dbReference type="NCBI Taxonomy" id="1719036"/>
    <lineage>
        <taxon>Bacteria</taxon>
        <taxon>Pseudomonadati</taxon>
        <taxon>Bacteroidota</taxon>
        <taxon>Flavobacteriia</taxon>
        <taxon>Flavobacteriales</taxon>
        <taxon>Flavobacteriaceae</taxon>
    </lineage>
</organism>
<dbReference type="RefSeq" id="WP_147134728.1">
    <property type="nucleotide sequence ID" value="NZ_VOSC01000025.1"/>
</dbReference>
<accession>A0A5C7ALK8</accession>
<reference evidence="6" key="1">
    <citation type="submission" date="2019-08" db="EMBL/GenBank/DDBJ databases">
        <title>Seonamhaeicola sediminis sp. nov., isolated from marine sediment.</title>
        <authorList>
            <person name="Cao W.R."/>
        </authorList>
    </citation>
    <scope>NUCLEOTIDE SEQUENCE [LARGE SCALE GENOMIC DNA]</scope>
    <source>
        <strain evidence="6">Gy8</strain>
    </source>
</reference>
<dbReference type="AlphaFoldDB" id="A0A5C7ALK8"/>
<keyword evidence="2 3" id="KW-0732">Signal</keyword>
<keyword evidence="6" id="KW-1185">Reference proteome</keyword>
<feature type="signal peptide" evidence="3">
    <location>
        <begin position="1"/>
        <end position="22"/>
    </location>
</feature>
<dbReference type="Pfam" id="PF18962">
    <property type="entry name" value="Por_Secre_tail"/>
    <property type="match status" value="1"/>
</dbReference>
<evidence type="ECO:0000256" key="3">
    <source>
        <dbReference type="SAM" id="SignalP"/>
    </source>
</evidence>
<evidence type="ECO:0000313" key="5">
    <source>
        <dbReference type="EMBL" id="TXE09626.1"/>
    </source>
</evidence>
<dbReference type="GO" id="GO:0004553">
    <property type="term" value="F:hydrolase activity, hydrolyzing O-glycosyl compounds"/>
    <property type="evidence" value="ECO:0007669"/>
    <property type="project" value="InterPro"/>
</dbReference>
<evidence type="ECO:0000256" key="1">
    <source>
        <dbReference type="ARBA" id="ARBA00006865"/>
    </source>
</evidence>
<protein>
    <submittedName>
        <fullName evidence="5">T9SS type A sorting domain-containing protein</fullName>
    </submittedName>
</protein>
<feature type="domain" description="GH16" evidence="4">
    <location>
        <begin position="28"/>
        <end position="301"/>
    </location>
</feature>
<dbReference type="InterPro" id="IPR013320">
    <property type="entry name" value="ConA-like_dom_sf"/>
</dbReference>
<comment type="similarity">
    <text evidence="1">Belongs to the glycosyl hydrolase 16 family.</text>
</comment>
<dbReference type="EMBL" id="VOSC01000025">
    <property type="protein sequence ID" value="TXE09626.1"/>
    <property type="molecule type" value="Genomic_DNA"/>
</dbReference>